<gene>
    <name evidence="5" type="ORF">EZS28_023080</name>
</gene>
<dbReference type="InterPro" id="IPR013320">
    <property type="entry name" value="ConA-like_dom_sf"/>
</dbReference>
<keyword evidence="2" id="KW-0863">Zinc-finger</keyword>
<evidence type="ECO:0000256" key="2">
    <source>
        <dbReference type="ARBA" id="ARBA00022771"/>
    </source>
</evidence>
<dbReference type="PANTHER" id="PTHR13363">
    <property type="entry name" value="RING FINGER AND SRY DOMAIN-CONTAINING"/>
    <property type="match status" value="1"/>
</dbReference>
<evidence type="ECO:0000259" key="4">
    <source>
        <dbReference type="SMART" id="SM00449"/>
    </source>
</evidence>
<keyword evidence="3" id="KW-0862">Zinc</keyword>
<dbReference type="InterPro" id="IPR003877">
    <property type="entry name" value="SPRY_dom"/>
</dbReference>
<dbReference type="Gene3D" id="2.60.120.920">
    <property type="match status" value="1"/>
</dbReference>
<dbReference type="AlphaFoldDB" id="A0A5J4VG18"/>
<dbReference type="SMART" id="SM00449">
    <property type="entry name" value="SPRY"/>
    <property type="match status" value="1"/>
</dbReference>
<dbReference type="Pfam" id="PF00622">
    <property type="entry name" value="SPRY"/>
    <property type="match status" value="1"/>
</dbReference>
<name>A0A5J4VG18_9EUKA</name>
<evidence type="ECO:0000256" key="1">
    <source>
        <dbReference type="ARBA" id="ARBA00022723"/>
    </source>
</evidence>
<accession>A0A5J4VG18</accession>
<evidence type="ECO:0000313" key="6">
    <source>
        <dbReference type="Proteomes" id="UP000324800"/>
    </source>
</evidence>
<dbReference type="GO" id="GO:0004842">
    <property type="term" value="F:ubiquitin-protein transferase activity"/>
    <property type="evidence" value="ECO:0007669"/>
    <property type="project" value="InterPro"/>
</dbReference>
<dbReference type="GO" id="GO:0008270">
    <property type="term" value="F:zinc ion binding"/>
    <property type="evidence" value="ECO:0007669"/>
    <property type="project" value="UniProtKB-KW"/>
</dbReference>
<dbReference type="Proteomes" id="UP000324800">
    <property type="component" value="Unassembled WGS sequence"/>
</dbReference>
<dbReference type="OrthoDB" id="258495at2759"/>
<dbReference type="EMBL" id="SNRW01007348">
    <property type="protein sequence ID" value="KAA6381393.1"/>
    <property type="molecule type" value="Genomic_DNA"/>
</dbReference>
<evidence type="ECO:0000256" key="3">
    <source>
        <dbReference type="ARBA" id="ARBA00022833"/>
    </source>
</evidence>
<protein>
    <submittedName>
        <fullName evidence="5">Putative E3 ubiquitin-protein ligase RNF123</fullName>
    </submittedName>
</protein>
<dbReference type="InterPro" id="IPR045129">
    <property type="entry name" value="RNF123/RKP/RSPRY1"/>
</dbReference>
<comment type="caution">
    <text evidence="5">The sequence shown here is derived from an EMBL/GenBank/DDBJ whole genome shotgun (WGS) entry which is preliminary data.</text>
</comment>
<dbReference type="InterPro" id="IPR043136">
    <property type="entry name" value="B30.2/SPRY_sf"/>
</dbReference>
<keyword evidence="1" id="KW-0479">Metal-binding</keyword>
<dbReference type="GO" id="GO:0005737">
    <property type="term" value="C:cytoplasm"/>
    <property type="evidence" value="ECO:0007669"/>
    <property type="project" value="TreeGrafter"/>
</dbReference>
<evidence type="ECO:0000313" key="5">
    <source>
        <dbReference type="EMBL" id="KAA6381393.1"/>
    </source>
</evidence>
<dbReference type="PANTHER" id="PTHR13363:SF5">
    <property type="entry name" value="E3 UBIQUITIN-PROTEIN LIGASE RNF123"/>
    <property type="match status" value="1"/>
</dbReference>
<sequence length="421" mass="47815">MSQAELFKENIGKFIFGNKFQIQQYSAAAVFRNIMDKILQEIPGLRNTLQEDNSNSFDYEQLRCLLEGSQQKTQIGATNYYSKGFESFGRVGPITTEWNEGSKTGDMILFQNNEIYSNGGFSSIRANTGIFRGKWQYEVQLKTKGLAQIGFSTLQTPFSISNGVGDEETSFAFDGYRTSSWNLKQEYYGDQWQIGDIISVLIDLTDNENDSQEQNVGLGEKDKIQYAKGGTIEFLINGKSLGVAFANVPYNKKRYGVGYDNQNMNTNTNKQNPNQLDQTNMNQMSIDSEKYNFVYFPGLSLSEKQSIYANFGQTPFTYAVPGFLPIQLPPPEQELFLTQSLMFYWIRIMVLKDILLFGCSENQQRNENDLLFGKIGRVQEYENIVQMLKEEVKKNVEKEEVAIEPISSTVTSFSSSISYSA</sequence>
<proteinExistence type="predicted"/>
<organism evidence="5 6">
    <name type="scientific">Streblomastix strix</name>
    <dbReference type="NCBI Taxonomy" id="222440"/>
    <lineage>
        <taxon>Eukaryota</taxon>
        <taxon>Metamonada</taxon>
        <taxon>Preaxostyla</taxon>
        <taxon>Oxymonadida</taxon>
        <taxon>Streblomastigidae</taxon>
        <taxon>Streblomastix</taxon>
    </lineage>
</organism>
<feature type="domain" description="SPRY" evidence="4">
    <location>
        <begin position="132"/>
        <end position="315"/>
    </location>
</feature>
<dbReference type="GO" id="GO:0051603">
    <property type="term" value="P:proteolysis involved in protein catabolic process"/>
    <property type="evidence" value="ECO:0007669"/>
    <property type="project" value="TreeGrafter"/>
</dbReference>
<reference evidence="5 6" key="1">
    <citation type="submission" date="2019-03" db="EMBL/GenBank/DDBJ databases">
        <title>Single cell metagenomics reveals metabolic interactions within the superorganism composed of flagellate Streblomastix strix and complex community of Bacteroidetes bacteria on its surface.</title>
        <authorList>
            <person name="Treitli S.C."/>
            <person name="Kolisko M."/>
            <person name="Husnik F."/>
            <person name="Keeling P."/>
            <person name="Hampl V."/>
        </authorList>
    </citation>
    <scope>NUCLEOTIDE SEQUENCE [LARGE SCALE GENOMIC DNA]</scope>
    <source>
        <strain evidence="5">ST1C</strain>
    </source>
</reference>
<dbReference type="SUPFAM" id="SSF49899">
    <property type="entry name" value="Concanavalin A-like lectins/glucanases"/>
    <property type="match status" value="1"/>
</dbReference>